<protein>
    <submittedName>
        <fullName evidence="2">Uncharacterized protein</fullName>
    </submittedName>
</protein>
<name>A0A3B1E8X8_9ZZZZ</name>
<sequence>MIEHSCPIRKVSPDDGWHYWFGYYDKCPWSPDGTKLLAHRAPFCDHFPAPNDFAEVGFLEGWETDAPRFTKIGQTTAWNWQQGAMLRWCKGEPRFNTSDTEPVYTVHTSTGVALTLDFGRLSRLRPEYGHPGQTDPAPDDPHPTTCGISRLDADAKTLILSLDQLDRITADGSARAGGDLHQHVNHLAFNPSGTRFC</sequence>
<gene>
    <name evidence="2" type="ORF">MNBD_PLANCTO03-144</name>
</gene>
<feature type="region of interest" description="Disordered" evidence="1">
    <location>
        <begin position="125"/>
        <end position="144"/>
    </location>
</feature>
<dbReference type="EMBL" id="UOGK01000672">
    <property type="protein sequence ID" value="VAX42287.1"/>
    <property type="molecule type" value="Genomic_DNA"/>
</dbReference>
<evidence type="ECO:0000256" key="1">
    <source>
        <dbReference type="SAM" id="MobiDB-lite"/>
    </source>
</evidence>
<organism evidence="2">
    <name type="scientific">hydrothermal vent metagenome</name>
    <dbReference type="NCBI Taxonomy" id="652676"/>
    <lineage>
        <taxon>unclassified sequences</taxon>
        <taxon>metagenomes</taxon>
        <taxon>ecological metagenomes</taxon>
    </lineage>
</organism>
<accession>A0A3B1E8X8</accession>
<dbReference type="AlphaFoldDB" id="A0A3B1E8X8"/>
<proteinExistence type="predicted"/>
<feature type="non-terminal residue" evidence="2">
    <location>
        <position position="197"/>
    </location>
</feature>
<evidence type="ECO:0000313" key="2">
    <source>
        <dbReference type="EMBL" id="VAX42287.1"/>
    </source>
</evidence>
<reference evidence="2" key="1">
    <citation type="submission" date="2018-06" db="EMBL/GenBank/DDBJ databases">
        <authorList>
            <person name="Zhirakovskaya E."/>
        </authorList>
    </citation>
    <scope>NUCLEOTIDE SEQUENCE</scope>
</reference>